<dbReference type="PROSITE" id="PS00156">
    <property type="entry name" value="OMPDECASE"/>
    <property type="match status" value="1"/>
</dbReference>
<evidence type="ECO:0000256" key="1">
    <source>
        <dbReference type="ARBA" id="ARBA00004861"/>
    </source>
</evidence>
<dbReference type="STRING" id="937334.SAMN05444406_10295"/>
<dbReference type="GO" id="GO:0006207">
    <property type="term" value="P:'de novo' pyrimidine nucleobase biosynthetic process"/>
    <property type="evidence" value="ECO:0007669"/>
    <property type="project" value="InterPro"/>
</dbReference>
<dbReference type="GO" id="GO:0004590">
    <property type="term" value="F:orotidine-5'-phosphate decarboxylase activity"/>
    <property type="evidence" value="ECO:0007669"/>
    <property type="project" value="UniProtKB-UniRule"/>
</dbReference>
<dbReference type="Gene3D" id="3.20.20.70">
    <property type="entry name" value="Aldolase class I"/>
    <property type="match status" value="1"/>
</dbReference>
<dbReference type="PANTHER" id="PTHR43375">
    <property type="entry name" value="OROTIDINE 5'-PHOSPHATE DECARBOXYLASE"/>
    <property type="match status" value="1"/>
</dbReference>
<evidence type="ECO:0000313" key="10">
    <source>
        <dbReference type="Proteomes" id="UP000198577"/>
    </source>
</evidence>
<dbReference type="SUPFAM" id="SSF51366">
    <property type="entry name" value="Ribulose-phoshate binding barrel"/>
    <property type="match status" value="1"/>
</dbReference>
<dbReference type="InterPro" id="IPR011060">
    <property type="entry name" value="RibuloseP-bd_barrel"/>
</dbReference>
<evidence type="ECO:0000256" key="5">
    <source>
        <dbReference type="ARBA" id="ARBA00023239"/>
    </source>
</evidence>
<organism evidence="9 10">
    <name type="scientific">Caldicoprobacter faecalis</name>
    <dbReference type="NCBI Taxonomy" id="937334"/>
    <lineage>
        <taxon>Bacteria</taxon>
        <taxon>Bacillati</taxon>
        <taxon>Bacillota</taxon>
        <taxon>Clostridia</taxon>
        <taxon>Caldicoprobacterales</taxon>
        <taxon>Caldicoprobacteraceae</taxon>
        <taxon>Caldicoprobacter</taxon>
    </lineage>
</organism>
<dbReference type="CDD" id="cd04725">
    <property type="entry name" value="OMP_decarboxylase_like"/>
    <property type="match status" value="1"/>
</dbReference>
<protein>
    <recommendedName>
        <fullName evidence="7">Orotidine 5'-phosphate decarboxylase</fullName>
        <ecNumber evidence="7">4.1.1.23</ecNumber>
    </recommendedName>
    <alternativeName>
        <fullName evidence="7">OMP decarboxylase</fullName>
        <shortName evidence="7">OMPDCase</shortName>
        <shortName evidence="7">OMPdecase</shortName>
    </alternativeName>
</protein>
<dbReference type="AlphaFoldDB" id="A0A1I5SDX0"/>
<evidence type="ECO:0000259" key="8">
    <source>
        <dbReference type="SMART" id="SM00934"/>
    </source>
</evidence>
<dbReference type="UniPathway" id="UPA00070">
    <property type="reaction ID" value="UER00120"/>
</dbReference>
<gene>
    <name evidence="7" type="primary">pyrF</name>
    <name evidence="9" type="ORF">SAMN05444406_10295</name>
</gene>
<evidence type="ECO:0000256" key="4">
    <source>
        <dbReference type="ARBA" id="ARBA00022975"/>
    </source>
</evidence>
<evidence type="ECO:0000313" key="9">
    <source>
        <dbReference type="EMBL" id="SFP68892.1"/>
    </source>
</evidence>
<evidence type="ECO:0000256" key="2">
    <source>
        <dbReference type="ARBA" id="ARBA00008847"/>
    </source>
</evidence>
<accession>A0A1I5SDX0</accession>
<keyword evidence="4 7" id="KW-0665">Pyrimidine biosynthesis</keyword>
<comment type="catalytic activity">
    <reaction evidence="6 7">
        <text>orotidine 5'-phosphate + H(+) = UMP + CO2</text>
        <dbReference type="Rhea" id="RHEA:11596"/>
        <dbReference type="ChEBI" id="CHEBI:15378"/>
        <dbReference type="ChEBI" id="CHEBI:16526"/>
        <dbReference type="ChEBI" id="CHEBI:57538"/>
        <dbReference type="ChEBI" id="CHEBI:57865"/>
        <dbReference type="EC" id="4.1.1.23"/>
    </reaction>
</comment>
<dbReference type="InterPro" id="IPR018089">
    <property type="entry name" value="OMPdecase_AS"/>
</dbReference>
<proteinExistence type="inferred from homology"/>
<keyword evidence="5 7" id="KW-0456">Lyase</keyword>
<dbReference type="SMART" id="SM00934">
    <property type="entry name" value="OMPdecase"/>
    <property type="match status" value="1"/>
</dbReference>
<evidence type="ECO:0000256" key="6">
    <source>
        <dbReference type="ARBA" id="ARBA00049157"/>
    </source>
</evidence>
<name>A0A1I5SDX0_9FIRM</name>
<dbReference type="Proteomes" id="UP000198577">
    <property type="component" value="Unassembled WGS sequence"/>
</dbReference>
<feature type="active site" description="Proton donor" evidence="7">
    <location>
        <position position="105"/>
    </location>
</feature>
<dbReference type="InterPro" id="IPR011995">
    <property type="entry name" value="OMPdecase_type-2"/>
</dbReference>
<dbReference type="Pfam" id="PF00215">
    <property type="entry name" value="OMPdecase"/>
    <property type="match status" value="1"/>
</dbReference>
<dbReference type="RefSeq" id="WP_092281867.1">
    <property type="nucleotide sequence ID" value="NZ_FOXR01000002.1"/>
</dbReference>
<sequence length="315" mass="34694">MHLIDRLIEQIIEKRNPTVVGLDTRLEYVPDHVVERCSGASPFEVAASAIFEFNKAIIDAVYEHIPAVKIQVAYYELYGPPGMEAFRLTAQYAKSKGLIVIGDIKRNDIGSTAEAYASAYLGETPLKNGRMPAFDLDFVTVNPYLGTDGVMPFIQACKEYNKGIFVLVKTSNPSSGEFQDLPVEGKRLYNKVAEKVVEWGKELMGTKGYSHIGAVIGATYPRQLEELRGEMPNTYFLIPGYGAQGGSVQDVMGGFDANGLGAVINASRSVICAYRRSPWKEKFSPKSFADAARAEVLHMKEEIEAALSHNGIKPW</sequence>
<keyword evidence="3 7" id="KW-0210">Decarboxylase</keyword>
<evidence type="ECO:0000256" key="7">
    <source>
        <dbReference type="HAMAP-Rule" id="MF_01215"/>
    </source>
</evidence>
<dbReference type="FunFam" id="3.20.20.70:FF:000246">
    <property type="entry name" value="Orotidine 5'-phosphate decarboxylase"/>
    <property type="match status" value="1"/>
</dbReference>
<evidence type="ECO:0000256" key="3">
    <source>
        <dbReference type="ARBA" id="ARBA00022793"/>
    </source>
</evidence>
<feature type="domain" description="Orotidine 5'-phosphate decarboxylase" evidence="8">
    <location>
        <begin position="17"/>
        <end position="283"/>
    </location>
</feature>
<dbReference type="InterPro" id="IPR001754">
    <property type="entry name" value="OMPdeCOase_dom"/>
</dbReference>
<dbReference type="OrthoDB" id="9808470at2"/>
<dbReference type="InterPro" id="IPR013785">
    <property type="entry name" value="Aldolase_TIM"/>
</dbReference>
<keyword evidence="10" id="KW-1185">Reference proteome</keyword>
<dbReference type="HAMAP" id="MF_01215">
    <property type="entry name" value="OMPdecase_type2"/>
    <property type="match status" value="1"/>
</dbReference>
<dbReference type="NCBIfam" id="TIGR02127">
    <property type="entry name" value="pyrF_sub2"/>
    <property type="match status" value="1"/>
</dbReference>
<dbReference type="PANTHER" id="PTHR43375:SF1">
    <property type="entry name" value="OROTIDINE 5'-PHOSPHATE DECARBOXYLASE"/>
    <property type="match status" value="1"/>
</dbReference>
<reference evidence="9 10" key="1">
    <citation type="submission" date="2016-10" db="EMBL/GenBank/DDBJ databases">
        <authorList>
            <person name="de Groot N.N."/>
        </authorList>
    </citation>
    <scope>NUCLEOTIDE SEQUENCE [LARGE SCALE GENOMIC DNA]</scope>
    <source>
        <strain evidence="9 10">DSM 20678</strain>
    </source>
</reference>
<comment type="similarity">
    <text evidence="2 7">Belongs to the OMP decarboxylase family. Type 2 subfamily.</text>
</comment>
<dbReference type="GO" id="GO:0044205">
    <property type="term" value="P:'de novo' UMP biosynthetic process"/>
    <property type="evidence" value="ECO:0007669"/>
    <property type="project" value="UniProtKB-UniRule"/>
</dbReference>
<dbReference type="EC" id="4.1.1.23" evidence="7"/>
<dbReference type="EMBL" id="FOXR01000002">
    <property type="protein sequence ID" value="SFP68892.1"/>
    <property type="molecule type" value="Genomic_DNA"/>
</dbReference>
<comment type="pathway">
    <text evidence="1 7">Pyrimidine metabolism; UMP biosynthesis via de novo pathway; UMP from orotate: step 2/2.</text>
</comment>